<gene>
    <name evidence="1" type="ORF">SPARVUS_LOCUS1462851</name>
</gene>
<dbReference type="EMBL" id="CATNWA010000945">
    <property type="protein sequence ID" value="CAI9538630.1"/>
    <property type="molecule type" value="Genomic_DNA"/>
</dbReference>
<evidence type="ECO:0000313" key="2">
    <source>
        <dbReference type="Proteomes" id="UP001162483"/>
    </source>
</evidence>
<reference evidence="1" key="1">
    <citation type="submission" date="2023-05" db="EMBL/GenBank/DDBJ databases">
        <authorList>
            <person name="Stuckert A."/>
        </authorList>
    </citation>
    <scope>NUCLEOTIDE SEQUENCE</scope>
</reference>
<name>A0ABN9AWM7_9NEOB</name>
<organism evidence="1 2">
    <name type="scientific">Staurois parvus</name>
    <dbReference type="NCBI Taxonomy" id="386267"/>
    <lineage>
        <taxon>Eukaryota</taxon>
        <taxon>Metazoa</taxon>
        <taxon>Chordata</taxon>
        <taxon>Craniata</taxon>
        <taxon>Vertebrata</taxon>
        <taxon>Euteleostomi</taxon>
        <taxon>Amphibia</taxon>
        <taxon>Batrachia</taxon>
        <taxon>Anura</taxon>
        <taxon>Neobatrachia</taxon>
        <taxon>Ranoidea</taxon>
        <taxon>Ranidae</taxon>
        <taxon>Staurois</taxon>
    </lineage>
</organism>
<evidence type="ECO:0000313" key="1">
    <source>
        <dbReference type="EMBL" id="CAI9538630.1"/>
    </source>
</evidence>
<accession>A0ABN9AWM7</accession>
<comment type="caution">
    <text evidence="1">The sequence shown here is derived from an EMBL/GenBank/DDBJ whole genome shotgun (WGS) entry which is preliminary data.</text>
</comment>
<protein>
    <submittedName>
        <fullName evidence="1">Uncharacterized protein</fullName>
    </submittedName>
</protein>
<sequence>MYINSRMGAVQGRVAVYKCPPAPCLCSLPGSTQHLRSRTPIVVRSRSCDH</sequence>
<proteinExistence type="predicted"/>
<dbReference type="Proteomes" id="UP001162483">
    <property type="component" value="Unassembled WGS sequence"/>
</dbReference>
<keyword evidence="2" id="KW-1185">Reference proteome</keyword>